<protein>
    <submittedName>
        <fullName evidence="2">Uncharacterized protein</fullName>
    </submittedName>
</protein>
<name>A0A0C2M7R3_THEKT</name>
<dbReference type="AlphaFoldDB" id="A0A0C2M7R3"/>
<proteinExistence type="predicted"/>
<keyword evidence="1" id="KW-0472">Membrane</keyword>
<keyword evidence="1" id="KW-1133">Transmembrane helix</keyword>
<organism evidence="2 3">
    <name type="scientific">Thelohanellus kitauei</name>
    <name type="common">Myxosporean</name>
    <dbReference type="NCBI Taxonomy" id="669202"/>
    <lineage>
        <taxon>Eukaryota</taxon>
        <taxon>Metazoa</taxon>
        <taxon>Cnidaria</taxon>
        <taxon>Myxozoa</taxon>
        <taxon>Myxosporea</taxon>
        <taxon>Bivalvulida</taxon>
        <taxon>Platysporina</taxon>
        <taxon>Myxobolidae</taxon>
        <taxon>Thelohanellus</taxon>
    </lineage>
</organism>
<keyword evidence="3" id="KW-1185">Reference proteome</keyword>
<gene>
    <name evidence="2" type="ORF">RF11_03701</name>
</gene>
<dbReference type="EMBL" id="JWZT01004807">
    <property type="protein sequence ID" value="KII63025.1"/>
    <property type="molecule type" value="Genomic_DNA"/>
</dbReference>
<feature type="transmembrane region" description="Helical" evidence="1">
    <location>
        <begin position="141"/>
        <end position="168"/>
    </location>
</feature>
<sequence>MSDSVAQIKCDALDKETEVEISHCKLSCQTRPHNPVHNLSMTYKFIFDKNIRYEFHIKYFEFDIDDSGSQTLTIDIYHTLIQFECAKKKCEYIYDGPDAIKPNFQSTNVVKVCDGDSGTLSDIKLICLSLNPKLVFKETEWWIAILTLIISIIVLIIHSIAACLIIYLSSSLRERIEQSKS</sequence>
<dbReference type="Proteomes" id="UP000031668">
    <property type="component" value="Unassembled WGS sequence"/>
</dbReference>
<evidence type="ECO:0000313" key="3">
    <source>
        <dbReference type="Proteomes" id="UP000031668"/>
    </source>
</evidence>
<evidence type="ECO:0000256" key="1">
    <source>
        <dbReference type="SAM" id="Phobius"/>
    </source>
</evidence>
<accession>A0A0C2M7R3</accession>
<keyword evidence="1" id="KW-0812">Transmembrane</keyword>
<comment type="caution">
    <text evidence="2">The sequence shown here is derived from an EMBL/GenBank/DDBJ whole genome shotgun (WGS) entry which is preliminary data.</text>
</comment>
<evidence type="ECO:0000313" key="2">
    <source>
        <dbReference type="EMBL" id="KII63025.1"/>
    </source>
</evidence>
<reference evidence="2 3" key="1">
    <citation type="journal article" date="2014" name="Genome Biol. Evol.">
        <title>The genome of the myxosporean Thelohanellus kitauei shows adaptations to nutrient acquisition within its fish host.</title>
        <authorList>
            <person name="Yang Y."/>
            <person name="Xiong J."/>
            <person name="Zhou Z."/>
            <person name="Huo F."/>
            <person name="Miao W."/>
            <person name="Ran C."/>
            <person name="Liu Y."/>
            <person name="Zhang J."/>
            <person name="Feng J."/>
            <person name="Wang M."/>
            <person name="Wang M."/>
            <person name="Wang L."/>
            <person name="Yao B."/>
        </authorList>
    </citation>
    <scope>NUCLEOTIDE SEQUENCE [LARGE SCALE GENOMIC DNA]</scope>
    <source>
        <strain evidence="2">Wuqing</strain>
    </source>
</reference>